<dbReference type="InterPro" id="IPR038488">
    <property type="entry name" value="Integrase_DNA-bd_sf"/>
</dbReference>
<dbReference type="InterPro" id="IPR002104">
    <property type="entry name" value="Integrase_catalytic"/>
</dbReference>
<evidence type="ECO:0000256" key="4">
    <source>
        <dbReference type="ARBA" id="ARBA00023172"/>
    </source>
</evidence>
<evidence type="ECO:0000313" key="7">
    <source>
        <dbReference type="EMBL" id="CDG96530.1"/>
    </source>
</evidence>
<reference evidence="7" key="1">
    <citation type="submission" date="2013-07" db="EMBL/GenBank/DDBJ databases">
        <title>Sub-species coevolution in mutualistic symbiosis.</title>
        <authorList>
            <person name="Murfin K."/>
            <person name="Klassen J."/>
            <person name="Lee M."/>
            <person name="Forst S."/>
            <person name="Stock P."/>
            <person name="Goodrich-Blair H."/>
        </authorList>
    </citation>
    <scope>NUCLEOTIDE SEQUENCE [LARGE SCALE GENOMIC DNA]</scope>
    <source>
        <strain evidence="7">Puntauvense</strain>
    </source>
</reference>
<dbReference type="Gene3D" id="1.10.150.130">
    <property type="match status" value="1"/>
</dbReference>
<keyword evidence="2" id="KW-0229">DNA integration</keyword>
<dbReference type="EMBL" id="CBSW010000131">
    <property type="protein sequence ID" value="CDG96530.1"/>
    <property type="molecule type" value="Genomic_DNA"/>
</dbReference>
<dbReference type="Gene3D" id="3.30.160.390">
    <property type="entry name" value="Integrase, DNA-binding domain"/>
    <property type="match status" value="1"/>
</dbReference>
<evidence type="ECO:0000313" key="8">
    <source>
        <dbReference type="Proteomes" id="UP000028511"/>
    </source>
</evidence>
<dbReference type="PROSITE" id="PS51898">
    <property type="entry name" value="TYR_RECOMBINASE"/>
    <property type="match status" value="1"/>
</dbReference>
<dbReference type="InterPro" id="IPR011010">
    <property type="entry name" value="DNA_brk_join_enz"/>
</dbReference>
<keyword evidence="5" id="KW-0812">Transmembrane</keyword>
<accession>A0A077NFB2</accession>
<dbReference type="Gene3D" id="1.10.443.10">
    <property type="entry name" value="Intergrase catalytic core"/>
    <property type="match status" value="1"/>
</dbReference>
<dbReference type="PANTHER" id="PTHR30629">
    <property type="entry name" value="PROPHAGE INTEGRASE"/>
    <property type="match status" value="1"/>
</dbReference>
<dbReference type="InterPro" id="IPR025166">
    <property type="entry name" value="Integrase_DNA_bind_dom"/>
</dbReference>
<keyword evidence="3" id="KW-0238">DNA-binding</keyword>
<dbReference type="PANTHER" id="PTHR30629:SF2">
    <property type="entry name" value="PROPHAGE INTEGRASE INTS-RELATED"/>
    <property type="match status" value="1"/>
</dbReference>
<keyword evidence="5" id="KW-0472">Membrane</keyword>
<dbReference type="HOGENOM" id="CLU_027562_0_4_6"/>
<feature type="transmembrane region" description="Helical" evidence="5">
    <location>
        <begin position="23"/>
        <end position="41"/>
    </location>
</feature>
<evidence type="ECO:0000256" key="2">
    <source>
        <dbReference type="ARBA" id="ARBA00022908"/>
    </source>
</evidence>
<dbReference type="InterPro" id="IPR013762">
    <property type="entry name" value="Integrase-like_cat_sf"/>
</dbReference>
<sequence>MKFGVLMLSYLHLIILNINSLDYILYCILFQCLLTFSYFYITLWGHRWGNKYLELESQMTTGINRLSDKKLKSLLGARADKVRKVSDGAGLMIRITKAGSITWIYKYRLGGRSTEANLLTLGRYPDLSLAKAREMRTQCRTWLADGKDPQRMIKLDREETLKPVTVQDAIEYWLTEYVDNNLVNANRYRERFNKHLFPYIGDMALSDCDTRYWLRRFDQVKKVAPSVAGMLLQMSQQALKFCRIRRFAVSHVLEGITKQDIGVKLNKRKKVLTEKELSDVVRAVHSDFFIPYYSDLFYLLIVFGARTVEVRRSKMNEWDLEQRLWIVPEINSKTREKIVRPIPDAMVTKIHRLKFQNKHSEYLLGEYKENTAVSSTGNRVWERLKHNEKWVLHDFRRTFATMLSDAGIAPHIVELLLGHTLGGVLAVYNRSQYLPEKLDALNKWCERLDVLAGNYENVVILKAAQ</sequence>
<evidence type="ECO:0000256" key="3">
    <source>
        <dbReference type="ARBA" id="ARBA00023125"/>
    </source>
</evidence>
<name>A0A077NFB2_XENBV</name>
<dbReference type="Proteomes" id="UP000028511">
    <property type="component" value="Unassembled WGS sequence"/>
</dbReference>
<dbReference type="GO" id="GO:0015074">
    <property type="term" value="P:DNA integration"/>
    <property type="evidence" value="ECO:0007669"/>
    <property type="project" value="UniProtKB-KW"/>
</dbReference>
<feature type="domain" description="Tyr recombinase" evidence="6">
    <location>
        <begin position="267"/>
        <end position="443"/>
    </location>
</feature>
<evidence type="ECO:0000256" key="1">
    <source>
        <dbReference type="ARBA" id="ARBA00008857"/>
    </source>
</evidence>
<dbReference type="InterPro" id="IPR010998">
    <property type="entry name" value="Integrase_recombinase_N"/>
</dbReference>
<dbReference type="Pfam" id="PF00589">
    <property type="entry name" value="Phage_integrase"/>
    <property type="match status" value="1"/>
</dbReference>
<evidence type="ECO:0000259" key="6">
    <source>
        <dbReference type="PROSITE" id="PS51898"/>
    </source>
</evidence>
<dbReference type="CDD" id="cd00801">
    <property type="entry name" value="INT_P4_C"/>
    <property type="match status" value="1"/>
</dbReference>
<proteinExistence type="inferred from homology"/>
<protein>
    <submittedName>
        <fullName evidence="7">Integrase-like protein</fullName>
    </submittedName>
</protein>
<organism evidence="7 8">
    <name type="scientific">Xenorhabdus bovienii str. puntauvense</name>
    <dbReference type="NCBI Taxonomy" id="1398201"/>
    <lineage>
        <taxon>Bacteria</taxon>
        <taxon>Pseudomonadati</taxon>
        <taxon>Pseudomonadota</taxon>
        <taxon>Gammaproteobacteria</taxon>
        <taxon>Enterobacterales</taxon>
        <taxon>Morganellaceae</taxon>
        <taxon>Xenorhabdus</taxon>
    </lineage>
</organism>
<dbReference type="Pfam" id="PF13356">
    <property type="entry name" value="Arm-DNA-bind_3"/>
    <property type="match status" value="1"/>
</dbReference>
<dbReference type="GO" id="GO:0006310">
    <property type="term" value="P:DNA recombination"/>
    <property type="evidence" value="ECO:0007669"/>
    <property type="project" value="UniProtKB-KW"/>
</dbReference>
<keyword evidence="4" id="KW-0233">DNA recombination</keyword>
<dbReference type="AlphaFoldDB" id="A0A077NFB2"/>
<comment type="similarity">
    <text evidence="1">Belongs to the 'phage' integrase family.</text>
</comment>
<gene>
    <name evidence="7" type="ORF">XBP1_2160008</name>
</gene>
<keyword evidence="5" id="KW-1133">Transmembrane helix</keyword>
<dbReference type="InterPro" id="IPR050808">
    <property type="entry name" value="Phage_Integrase"/>
</dbReference>
<comment type="caution">
    <text evidence="7">The sequence shown here is derived from an EMBL/GenBank/DDBJ whole genome shotgun (WGS) entry which is preliminary data.</text>
</comment>
<evidence type="ECO:0000256" key="5">
    <source>
        <dbReference type="SAM" id="Phobius"/>
    </source>
</evidence>
<dbReference type="GO" id="GO:0003677">
    <property type="term" value="F:DNA binding"/>
    <property type="evidence" value="ECO:0007669"/>
    <property type="project" value="UniProtKB-KW"/>
</dbReference>
<dbReference type="SUPFAM" id="SSF56349">
    <property type="entry name" value="DNA breaking-rejoining enzymes"/>
    <property type="match status" value="1"/>
</dbReference>